<dbReference type="GO" id="GO:0009847">
    <property type="term" value="P:spore germination"/>
    <property type="evidence" value="ECO:0007669"/>
    <property type="project" value="UniProtKB-ARBA"/>
</dbReference>
<keyword evidence="6 18" id="KW-0418">Kinase</keyword>
<dbReference type="EMBL" id="FONT01000001">
    <property type="protein sequence ID" value="SFE40016.1"/>
    <property type="molecule type" value="Genomic_DNA"/>
</dbReference>
<dbReference type="Gene3D" id="1.10.510.10">
    <property type="entry name" value="Transferase(Phosphotransferase) domain 1"/>
    <property type="match status" value="1"/>
</dbReference>
<sequence length="667" mass="74731">MSELIGKRISQRYEIQDMIGGGGMAHVYKGIDLILERPVAVKVLQPQYNTDEEFIRRFHREAQAATSLAHPNIVNIYDVGEEENLYYIVMEFVDGETLKQKIQHDGPLPLEQAIALMEQILSAIGHAHLNHIVHRDIKPHNILLTTEGEVKVTDFGIARAASAATITHTNSVMGSVHYLSPEQARGGFVTAQSDIYSLGVVLYEMITGSLPYTGDSAVTIALKHLQEPLPRPSEHRPGLPQSLENIILKATVKDPGMRYGNISEMHEDLKTSLHPERRNEPPFELPGDEDVTKAVPIIKEGYPTDNDETKIAENNNNITSPTDSKGEKDDKAKTPKKKRRWLWVLLFLLLFFTAAIIFAFTALPNMLRVADTEVPDVVEMEESEAIEEIEAAELIPEVERSFDDDVEVDHVISQDPSGGKSVKVDSTVTLYVSDGMKEEEMPELIGLSREQAEEALSDYENIEFTASETADIPPGRIMDQSPEQGESVIPSETTVYLTYSVEQEFQLENLEGASKDAVENYLRNNQLNGNFEERHSDVVREGRVIEHSPGPYNNVTAGETVTFVISIGPDEEPEENTVEETEEEKKVEQVEAVIPVEVEEEEEASFDILIEYEDATTEEQPAVFIEETISETKTYRIPLEVTPEKPGSYTLYVNGEEVQSNRYNYGE</sequence>
<keyword evidence="5 13" id="KW-0547">Nucleotide-binding</keyword>
<dbReference type="Proteomes" id="UP000199516">
    <property type="component" value="Unassembled WGS sequence"/>
</dbReference>
<evidence type="ECO:0000313" key="18">
    <source>
        <dbReference type="EMBL" id="SFE40016.1"/>
    </source>
</evidence>
<dbReference type="AlphaFoldDB" id="A0A1I2A871"/>
<dbReference type="FunFam" id="1.10.510.10:FF:000021">
    <property type="entry name" value="Serine/threonine protein kinase"/>
    <property type="match status" value="1"/>
</dbReference>
<feature type="binding site" evidence="13">
    <location>
        <position position="42"/>
    </location>
    <ligand>
        <name>ATP</name>
        <dbReference type="ChEBI" id="CHEBI:30616"/>
    </ligand>
</feature>
<keyword evidence="15" id="KW-1133">Transmembrane helix</keyword>
<evidence type="ECO:0000256" key="7">
    <source>
        <dbReference type="ARBA" id="ARBA00022840"/>
    </source>
</evidence>
<dbReference type="GO" id="GO:0007165">
    <property type="term" value="P:signal transduction"/>
    <property type="evidence" value="ECO:0007669"/>
    <property type="project" value="UniProtKB-ARBA"/>
</dbReference>
<proteinExistence type="predicted"/>
<evidence type="ECO:0000256" key="12">
    <source>
        <dbReference type="ARBA" id="ARBA00070041"/>
    </source>
</evidence>
<dbReference type="CDD" id="cd14014">
    <property type="entry name" value="STKc_PknB_like"/>
    <property type="match status" value="1"/>
</dbReference>
<evidence type="ECO:0000256" key="1">
    <source>
        <dbReference type="ARBA" id="ARBA00012513"/>
    </source>
</evidence>
<dbReference type="SUPFAM" id="SSF56112">
    <property type="entry name" value="Protein kinase-like (PK-like)"/>
    <property type="match status" value="1"/>
</dbReference>
<evidence type="ECO:0000256" key="4">
    <source>
        <dbReference type="ARBA" id="ARBA00022679"/>
    </source>
</evidence>
<dbReference type="PANTHER" id="PTHR43289:SF34">
    <property type="entry name" value="SERINE_THREONINE-PROTEIN KINASE YBDM-RELATED"/>
    <property type="match status" value="1"/>
</dbReference>
<feature type="compositionally biased region" description="Polar residues" evidence="14">
    <location>
        <begin position="312"/>
        <end position="323"/>
    </location>
</feature>
<keyword evidence="15" id="KW-0812">Transmembrane</keyword>
<feature type="domain" description="PASTA" evidence="17">
    <location>
        <begin position="503"/>
        <end position="567"/>
    </location>
</feature>
<keyword evidence="3" id="KW-0309">Germination</keyword>
<keyword evidence="4" id="KW-0808">Transferase</keyword>
<keyword evidence="15" id="KW-0472">Membrane</keyword>
<dbReference type="InterPro" id="IPR017441">
    <property type="entry name" value="Protein_kinase_ATP_BS"/>
</dbReference>
<feature type="domain" description="Protein kinase" evidence="16">
    <location>
        <begin position="13"/>
        <end position="269"/>
    </location>
</feature>
<feature type="transmembrane region" description="Helical" evidence="15">
    <location>
        <begin position="341"/>
        <end position="363"/>
    </location>
</feature>
<dbReference type="Pfam" id="PF03793">
    <property type="entry name" value="PASTA"/>
    <property type="match status" value="3"/>
</dbReference>
<evidence type="ECO:0000256" key="15">
    <source>
        <dbReference type="SAM" id="Phobius"/>
    </source>
</evidence>
<dbReference type="NCBIfam" id="NF033483">
    <property type="entry name" value="PknB_PASTA_kin"/>
    <property type="match status" value="1"/>
</dbReference>
<dbReference type="STRING" id="930128.SAMN05192532_101711"/>
<evidence type="ECO:0000256" key="3">
    <source>
        <dbReference type="ARBA" id="ARBA00022544"/>
    </source>
</evidence>
<dbReference type="SMART" id="SM00220">
    <property type="entry name" value="S_TKc"/>
    <property type="match status" value="1"/>
</dbReference>
<dbReference type="PROSITE" id="PS00108">
    <property type="entry name" value="PROTEIN_KINASE_ST"/>
    <property type="match status" value="1"/>
</dbReference>
<dbReference type="InterPro" id="IPR005543">
    <property type="entry name" value="PASTA_dom"/>
</dbReference>
<feature type="region of interest" description="Disordered" evidence="14">
    <location>
        <begin position="302"/>
        <end position="332"/>
    </location>
</feature>
<evidence type="ECO:0000256" key="9">
    <source>
        <dbReference type="ARBA" id="ARBA00047899"/>
    </source>
</evidence>
<dbReference type="Pfam" id="PF00069">
    <property type="entry name" value="Pkinase"/>
    <property type="match status" value="1"/>
</dbReference>
<dbReference type="PROSITE" id="PS51178">
    <property type="entry name" value="PASTA"/>
    <property type="match status" value="3"/>
</dbReference>
<dbReference type="GO" id="GO:0004674">
    <property type="term" value="F:protein serine/threonine kinase activity"/>
    <property type="evidence" value="ECO:0007669"/>
    <property type="project" value="UniProtKB-KW"/>
</dbReference>
<organism evidence="18 19">
    <name type="scientific">Alteribacillus iranensis</name>
    <dbReference type="NCBI Taxonomy" id="930128"/>
    <lineage>
        <taxon>Bacteria</taxon>
        <taxon>Bacillati</taxon>
        <taxon>Bacillota</taxon>
        <taxon>Bacilli</taxon>
        <taxon>Bacillales</taxon>
        <taxon>Bacillaceae</taxon>
        <taxon>Alteribacillus</taxon>
    </lineage>
</organism>
<evidence type="ECO:0000259" key="17">
    <source>
        <dbReference type="PROSITE" id="PS51178"/>
    </source>
</evidence>
<feature type="domain" description="PASTA" evidence="17">
    <location>
        <begin position="368"/>
        <end position="434"/>
    </location>
</feature>
<dbReference type="EC" id="2.7.11.1" evidence="1"/>
<keyword evidence="19" id="KW-1185">Reference proteome</keyword>
<keyword evidence="2 18" id="KW-0723">Serine/threonine-protein kinase</keyword>
<evidence type="ECO:0000256" key="10">
    <source>
        <dbReference type="ARBA" id="ARBA00048679"/>
    </source>
</evidence>
<dbReference type="Gene3D" id="3.30.200.20">
    <property type="entry name" value="Phosphorylase Kinase, domain 1"/>
    <property type="match status" value="1"/>
</dbReference>
<gene>
    <name evidence="18" type="ORF">SAMN05192532_101711</name>
</gene>
<reference evidence="18 19" key="1">
    <citation type="submission" date="2016-10" db="EMBL/GenBank/DDBJ databases">
        <authorList>
            <person name="de Groot N.N."/>
        </authorList>
    </citation>
    <scope>NUCLEOTIDE SEQUENCE [LARGE SCALE GENOMIC DNA]</scope>
    <source>
        <strain evidence="18 19">DSM 23995</strain>
    </source>
</reference>
<accession>A0A1I2A871</accession>
<evidence type="ECO:0000256" key="11">
    <source>
        <dbReference type="ARBA" id="ARBA00060432"/>
    </source>
</evidence>
<dbReference type="InterPro" id="IPR000719">
    <property type="entry name" value="Prot_kinase_dom"/>
</dbReference>
<dbReference type="PANTHER" id="PTHR43289">
    <property type="entry name" value="MITOGEN-ACTIVATED PROTEIN KINASE KINASE KINASE 20-RELATED"/>
    <property type="match status" value="1"/>
</dbReference>
<dbReference type="GO" id="GO:0005524">
    <property type="term" value="F:ATP binding"/>
    <property type="evidence" value="ECO:0007669"/>
    <property type="project" value="UniProtKB-UniRule"/>
</dbReference>
<keyword evidence="7 13" id="KW-0067">ATP-binding</keyword>
<evidence type="ECO:0000256" key="2">
    <source>
        <dbReference type="ARBA" id="ARBA00022527"/>
    </source>
</evidence>
<comment type="catalytic activity">
    <reaction evidence="9">
        <text>L-threonyl-[protein] + ATP = O-phospho-L-threonyl-[protein] + ADP + H(+)</text>
        <dbReference type="Rhea" id="RHEA:46608"/>
        <dbReference type="Rhea" id="RHEA-COMP:11060"/>
        <dbReference type="Rhea" id="RHEA-COMP:11605"/>
        <dbReference type="ChEBI" id="CHEBI:15378"/>
        <dbReference type="ChEBI" id="CHEBI:30013"/>
        <dbReference type="ChEBI" id="CHEBI:30616"/>
        <dbReference type="ChEBI" id="CHEBI:61977"/>
        <dbReference type="ChEBI" id="CHEBI:456216"/>
        <dbReference type="EC" id="2.7.11.1"/>
    </reaction>
</comment>
<dbReference type="SMART" id="SM00740">
    <property type="entry name" value="PASTA"/>
    <property type="match status" value="3"/>
</dbReference>
<name>A0A1I2A871_9BACI</name>
<dbReference type="PROSITE" id="PS00107">
    <property type="entry name" value="PROTEIN_KINASE_ATP"/>
    <property type="match status" value="1"/>
</dbReference>
<keyword evidence="8" id="KW-0735">Signal-anchor</keyword>
<dbReference type="RefSeq" id="WP_245757787.1">
    <property type="nucleotide sequence ID" value="NZ_FONT01000001.1"/>
</dbReference>
<dbReference type="GO" id="GO:0071224">
    <property type="term" value="P:cellular response to peptidoglycan"/>
    <property type="evidence" value="ECO:0007669"/>
    <property type="project" value="UniProtKB-ARBA"/>
</dbReference>
<evidence type="ECO:0000256" key="14">
    <source>
        <dbReference type="SAM" id="MobiDB-lite"/>
    </source>
</evidence>
<evidence type="ECO:0000256" key="6">
    <source>
        <dbReference type="ARBA" id="ARBA00022777"/>
    </source>
</evidence>
<dbReference type="InterPro" id="IPR011009">
    <property type="entry name" value="Kinase-like_dom_sf"/>
</dbReference>
<dbReference type="PROSITE" id="PS50011">
    <property type="entry name" value="PROTEIN_KINASE_DOM"/>
    <property type="match status" value="1"/>
</dbReference>
<feature type="domain" description="PASTA" evidence="17">
    <location>
        <begin position="437"/>
        <end position="501"/>
    </location>
</feature>
<dbReference type="Gene3D" id="3.30.10.20">
    <property type="match status" value="3"/>
</dbReference>
<evidence type="ECO:0000259" key="16">
    <source>
        <dbReference type="PROSITE" id="PS50011"/>
    </source>
</evidence>
<dbReference type="Gene3D" id="2.60.40.2560">
    <property type="match status" value="1"/>
</dbReference>
<evidence type="ECO:0000256" key="8">
    <source>
        <dbReference type="ARBA" id="ARBA00022968"/>
    </source>
</evidence>
<dbReference type="CDD" id="cd06577">
    <property type="entry name" value="PASTA_pknB"/>
    <property type="match status" value="3"/>
</dbReference>
<protein>
    <recommendedName>
        <fullName evidence="12">Serine/threonine-protein kinase PrkC</fullName>
        <ecNumber evidence="1">2.7.11.1</ecNumber>
    </recommendedName>
</protein>
<dbReference type="FunFam" id="3.30.200.20:FF:000035">
    <property type="entry name" value="Serine/threonine protein kinase Stk1"/>
    <property type="match status" value="1"/>
</dbReference>
<dbReference type="InterPro" id="IPR008271">
    <property type="entry name" value="Ser/Thr_kinase_AS"/>
</dbReference>
<comment type="catalytic activity">
    <reaction evidence="10">
        <text>L-seryl-[protein] + ATP = O-phospho-L-seryl-[protein] + ADP + H(+)</text>
        <dbReference type="Rhea" id="RHEA:17989"/>
        <dbReference type="Rhea" id="RHEA-COMP:9863"/>
        <dbReference type="Rhea" id="RHEA-COMP:11604"/>
        <dbReference type="ChEBI" id="CHEBI:15378"/>
        <dbReference type="ChEBI" id="CHEBI:29999"/>
        <dbReference type="ChEBI" id="CHEBI:30616"/>
        <dbReference type="ChEBI" id="CHEBI:83421"/>
        <dbReference type="ChEBI" id="CHEBI:456216"/>
        <dbReference type="EC" id="2.7.11.1"/>
    </reaction>
</comment>
<comment type="subcellular location">
    <subcellularLocation>
        <location evidence="11">Spore membrane</location>
        <topology evidence="11">Single-pass type II membrane protein</topology>
    </subcellularLocation>
</comment>
<evidence type="ECO:0000313" key="19">
    <source>
        <dbReference type="Proteomes" id="UP000199516"/>
    </source>
</evidence>
<evidence type="ECO:0000256" key="13">
    <source>
        <dbReference type="PROSITE-ProRule" id="PRU10141"/>
    </source>
</evidence>
<evidence type="ECO:0000256" key="5">
    <source>
        <dbReference type="ARBA" id="ARBA00022741"/>
    </source>
</evidence>